<dbReference type="PIRSF" id="PIRSF005485">
    <property type="entry name" value="HrcA"/>
    <property type="match status" value="1"/>
</dbReference>
<dbReference type="AlphaFoldDB" id="A0A1Y6BFU3"/>
<dbReference type="EMBL" id="FWZX01000004">
    <property type="protein sequence ID" value="SMF08658.1"/>
    <property type="molecule type" value="Genomic_DNA"/>
</dbReference>
<feature type="coiled-coil region" evidence="6">
    <location>
        <begin position="208"/>
        <end position="235"/>
    </location>
</feature>
<dbReference type="InterPro" id="IPR036388">
    <property type="entry name" value="WH-like_DNA-bd_sf"/>
</dbReference>
<evidence type="ECO:0000256" key="4">
    <source>
        <dbReference type="ARBA" id="ARBA00023163"/>
    </source>
</evidence>
<feature type="domain" description="Heat-inducible transcription repressor HrcA C-terminal" evidence="7">
    <location>
        <begin position="120"/>
        <end position="341"/>
    </location>
</feature>
<dbReference type="Pfam" id="PF01628">
    <property type="entry name" value="HrcA"/>
    <property type="match status" value="1"/>
</dbReference>
<dbReference type="InterPro" id="IPR021153">
    <property type="entry name" value="HrcA_C"/>
</dbReference>
<sequence length="356" mass="38159">MNELSPTRSRPGGIAALNARSREILRLIVDAYVETGAPVGSRTLSRKMGLELSPATIRNVMADLEDLGLLMAPHTSAGRLPTDQGLRLYVHGLLEGGNLSQDERSRIDGQCAASGRSLSQVLEQASTLLADLSRCAGLVVAPKQDEALKHIEFVNLGPGRALVVMVTESGQVENRIIDVPVGLPPSSLVEASNFLSSRLRGRSLSEAQSEIDRDLKAHRQELDELTRRLIEAGLADWTDGVQGGALIVRGQAQLLTDIQAIEDLERVRHLFAALEGKEALLRLLSLTETAAGVQIFIGADNELFGLAGCSLIIAPYGNSRQQVVGAIGVVGPTRIDYARIIPMVDYTAKVIGRLLG</sequence>
<dbReference type="PANTHER" id="PTHR34824:SF1">
    <property type="entry name" value="HEAT-INDUCIBLE TRANSCRIPTION REPRESSOR HRCA"/>
    <property type="match status" value="1"/>
</dbReference>
<dbReference type="Gene3D" id="3.30.390.60">
    <property type="entry name" value="Heat-inducible transcription repressor hrca homolog, domain 3"/>
    <property type="match status" value="1"/>
</dbReference>
<comment type="function">
    <text evidence="5">Negative regulator of class I heat shock genes (grpE-dnaK-dnaJ and groELS operons). Prevents heat-shock induction of these operons.</text>
</comment>
<evidence type="ECO:0000256" key="1">
    <source>
        <dbReference type="ARBA" id="ARBA00022491"/>
    </source>
</evidence>
<dbReference type="InterPro" id="IPR023120">
    <property type="entry name" value="WHTH_transcript_rep_HrcA_IDD"/>
</dbReference>
<dbReference type="GO" id="GO:0003677">
    <property type="term" value="F:DNA binding"/>
    <property type="evidence" value="ECO:0007669"/>
    <property type="project" value="InterPro"/>
</dbReference>
<dbReference type="InterPro" id="IPR005104">
    <property type="entry name" value="WHTH_HrcA_DNA-bd"/>
</dbReference>
<dbReference type="Gene3D" id="3.30.450.40">
    <property type="match status" value="1"/>
</dbReference>
<keyword evidence="6" id="KW-0175">Coiled coil</keyword>
<comment type="similarity">
    <text evidence="5">Belongs to the HrcA family.</text>
</comment>
<proteinExistence type="inferred from homology"/>
<keyword evidence="3 5" id="KW-0346">Stress response</keyword>
<protein>
    <recommendedName>
        <fullName evidence="5">Heat-inducible transcription repressor HrcA</fullName>
    </recommendedName>
</protein>
<keyword evidence="2 5" id="KW-0805">Transcription regulation</keyword>
<evidence type="ECO:0000259" key="8">
    <source>
        <dbReference type="Pfam" id="PF03444"/>
    </source>
</evidence>
<evidence type="ECO:0000256" key="5">
    <source>
        <dbReference type="HAMAP-Rule" id="MF_00081"/>
    </source>
</evidence>
<evidence type="ECO:0000256" key="6">
    <source>
        <dbReference type="SAM" id="Coils"/>
    </source>
</evidence>
<dbReference type="PANTHER" id="PTHR34824">
    <property type="entry name" value="HEAT-INDUCIBLE TRANSCRIPTION REPRESSOR HRCA"/>
    <property type="match status" value="1"/>
</dbReference>
<dbReference type="InterPro" id="IPR002571">
    <property type="entry name" value="HrcA"/>
</dbReference>
<reference evidence="9 10" key="1">
    <citation type="submission" date="2017-04" db="EMBL/GenBank/DDBJ databases">
        <authorList>
            <person name="Afonso C.L."/>
            <person name="Miller P.J."/>
            <person name="Scott M.A."/>
            <person name="Spackman E."/>
            <person name="Goraichik I."/>
            <person name="Dimitrov K.M."/>
            <person name="Suarez D.L."/>
            <person name="Swayne D.E."/>
        </authorList>
    </citation>
    <scope>NUCLEOTIDE SEQUENCE [LARGE SCALE GENOMIC DNA]</scope>
    <source>
        <strain evidence="9 10">USBA 355</strain>
    </source>
</reference>
<dbReference type="Proteomes" id="UP000192917">
    <property type="component" value="Unassembled WGS sequence"/>
</dbReference>
<dbReference type="RefSeq" id="WP_085121852.1">
    <property type="nucleotide sequence ID" value="NZ_FWZX01000004.1"/>
</dbReference>
<evidence type="ECO:0000259" key="7">
    <source>
        <dbReference type="Pfam" id="PF01628"/>
    </source>
</evidence>
<dbReference type="InterPro" id="IPR036390">
    <property type="entry name" value="WH_DNA-bd_sf"/>
</dbReference>
<dbReference type="GO" id="GO:0045892">
    <property type="term" value="P:negative regulation of DNA-templated transcription"/>
    <property type="evidence" value="ECO:0007669"/>
    <property type="project" value="UniProtKB-UniRule"/>
</dbReference>
<evidence type="ECO:0000256" key="3">
    <source>
        <dbReference type="ARBA" id="ARBA00023016"/>
    </source>
</evidence>
<dbReference type="HAMAP" id="MF_00081">
    <property type="entry name" value="HrcA"/>
    <property type="match status" value="1"/>
</dbReference>
<accession>A0A1Y6BFU3</accession>
<keyword evidence="10" id="KW-1185">Reference proteome</keyword>
<dbReference type="Gene3D" id="1.10.10.10">
    <property type="entry name" value="Winged helix-like DNA-binding domain superfamily/Winged helix DNA-binding domain"/>
    <property type="match status" value="1"/>
</dbReference>
<keyword evidence="1 5" id="KW-0678">Repressor</keyword>
<dbReference type="STRING" id="560819.SAMN05428998_104149"/>
<dbReference type="InterPro" id="IPR029016">
    <property type="entry name" value="GAF-like_dom_sf"/>
</dbReference>
<gene>
    <name evidence="5" type="primary">hrcA</name>
    <name evidence="9" type="ORF">SAMN05428998_104149</name>
</gene>
<keyword evidence="4 5" id="KW-0804">Transcription</keyword>
<dbReference type="SUPFAM" id="SSF46785">
    <property type="entry name" value="Winged helix' DNA-binding domain"/>
    <property type="match status" value="1"/>
</dbReference>
<feature type="domain" description="Winged helix-turn-helix transcription repressor HrcA DNA-binding" evidence="8">
    <location>
        <begin position="17"/>
        <end position="82"/>
    </location>
</feature>
<evidence type="ECO:0000313" key="10">
    <source>
        <dbReference type="Proteomes" id="UP000192917"/>
    </source>
</evidence>
<evidence type="ECO:0000256" key="2">
    <source>
        <dbReference type="ARBA" id="ARBA00023015"/>
    </source>
</evidence>
<dbReference type="SUPFAM" id="SSF55781">
    <property type="entry name" value="GAF domain-like"/>
    <property type="match status" value="1"/>
</dbReference>
<dbReference type="NCBIfam" id="TIGR00331">
    <property type="entry name" value="hrcA"/>
    <property type="match status" value="1"/>
</dbReference>
<organism evidence="9 10">
    <name type="scientific">Tistlia consotensis USBA 355</name>
    <dbReference type="NCBI Taxonomy" id="560819"/>
    <lineage>
        <taxon>Bacteria</taxon>
        <taxon>Pseudomonadati</taxon>
        <taxon>Pseudomonadota</taxon>
        <taxon>Alphaproteobacteria</taxon>
        <taxon>Rhodospirillales</taxon>
        <taxon>Rhodovibrionaceae</taxon>
        <taxon>Tistlia</taxon>
    </lineage>
</organism>
<name>A0A1Y6BFU3_9PROT</name>
<evidence type="ECO:0000313" key="9">
    <source>
        <dbReference type="EMBL" id="SMF08658.1"/>
    </source>
</evidence>
<dbReference type="Pfam" id="PF03444">
    <property type="entry name" value="WHD_HrcA"/>
    <property type="match status" value="1"/>
</dbReference>